<dbReference type="Proteomes" id="UP000579153">
    <property type="component" value="Unassembled WGS sequence"/>
</dbReference>
<keyword evidence="3 4" id="KW-0067">ATP-binding</keyword>
<dbReference type="Gene3D" id="3.30.1490.20">
    <property type="entry name" value="ATP-grasp fold, A domain"/>
    <property type="match status" value="1"/>
</dbReference>
<dbReference type="InterPro" id="IPR011761">
    <property type="entry name" value="ATP-grasp"/>
</dbReference>
<keyword evidence="2 4" id="KW-0547">Nucleotide-binding</keyword>
<dbReference type="Pfam" id="PF13535">
    <property type="entry name" value="ATP-grasp_4"/>
    <property type="match status" value="1"/>
</dbReference>
<dbReference type="AlphaFoldDB" id="A0A7W9GGD9"/>
<evidence type="ECO:0000256" key="4">
    <source>
        <dbReference type="PROSITE-ProRule" id="PRU00409"/>
    </source>
</evidence>
<dbReference type="GO" id="GO:0016874">
    <property type="term" value="F:ligase activity"/>
    <property type="evidence" value="ECO:0007669"/>
    <property type="project" value="UniProtKB-KW"/>
</dbReference>
<keyword evidence="7" id="KW-1185">Reference proteome</keyword>
<dbReference type="EMBL" id="JACHMB010000001">
    <property type="protein sequence ID" value="MBB5783096.1"/>
    <property type="molecule type" value="Genomic_DNA"/>
</dbReference>
<dbReference type="SMART" id="SM01209">
    <property type="entry name" value="GARS_A"/>
    <property type="match status" value="1"/>
</dbReference>
<dbReference type="InterPro" id="IPR013815">
    <property type="entry name" value="ATP_grasp_subdomain_1"/>
</dbReference>
<evidence type="ECO:0000313" key="6">
    <source>
        <dbReference type="EMBL" id="MBB5783096.1"/>
    </source>
</evidence>
<comment type="caution">
    <text evidence="6">The sequence shown here is derived from an EMBL/GenBank/DDBJ whole genome shotgun (WGS) entry which is preliminary data.</text>
</comment>
<dbReference type="SUPFAM" id="SSF56059">
    <property type="entry name" value="Glutathione synthetase ATP-binding domain-like"/>
    <property type="match status" value="1"/>
</dbReference>
<dbReference type="PROSITE" id="PS50975">
    <property type="entry name" value="ATP_GRASP"/>
    <property type="match status" value="1"/>
</dbReference>
<evidence type="ECO:0000256" key="2">
    <source>
        <dbReference type="ARBA" id="ARBA00022741"/>
    </source>
</evidence>
<evidence type="ECO:0000256" key="1">
    <source>
        <dbReference type="ARBA" id="ARBA00022598"/>
    </source>
</evidence>
<protein>
    <recommendedName>
        <fullName evidence="5">ATP-grasp domain-containing protein</fullName>
    </recommendedName>
</protein>
<accession>A0A7W9GGD9</accession>
<organism evidence="6 7">
    <name type="scientific">Nonomuraea jabiensis</name>
    <dbReference type="NCBI Taxonomy" id="882448"/>
    <lineage>
        <taxon>Bacteria</taxon>
        <taxon>Bacillati</taxon>
        <taxon>Actinomycetota</taxon>
        <taxon>Actinomycetes</taxon>
        <taxon>Streptosporangiales</taxon>
        <taxon>Streptosporangiaceae</taxon>
        <taxon>Nonomuraea</taxon>
    </lineage>
</organism>
<dbReference type="PANTHER" id="PTHR43585:SF2">
    <property type="entry name" value="ATP-GRASP ENZYME FSQD"/>
    <property type="match status" value="1"/>
</dbReference>
<dbReference type="InterPro" id="IPR052032">
    <property type="entry name" value="ATP-dep_AA_Ligase"/>
</dbReference>
<dbReference type="Gene3D" id="3.40.50.20">
    <property type="match status" value="1"/>
</dbReference>
<name>A0A7W9GGD9_9ACTN</name>
<sequence length="419" mass="44282">MKRLVVVGTGPRLYREFMLRRIGERYDVHLVIGRPVEWEAPYVSGVSVVPGMTTDGIVAAVRDVVARGATSRAADAAIGGAIDGVMTWAEDHVVDTALAAAAVGLPGPGPDAARACRDKHATRSALAACGVPQPQSELVADVAEARAVAEKFGYPVVVKPRAGVASQAVALVRDGEELAGHFASARRLPAAGLRFPDRSVLIEEYLTGPEIAVDSVVRDGRVLPVFVSHKEMGYAPYFEETGHWTRGDDPLLGDPAITRFLAQVHEAIGYATGATHTELKLTDEGPKLIEINGRLGGDLLSYLCDSASGVDPGLALAAVSCGDVPDLTRTRALCAGIRFAYPPWHETRVEEIAFDESGLPPEADLAVPLVRPGEVVLLPHKDLMDGRVAFATAAAATREQLSAALDQALAALRCTWSPA</sequence>
<dbReference type="GO" id="GO:0005524">
    <property type="term" value="F:ATP binding"/>
    <property type="evidence" value="ECO:0007669"/>
    <property type="project" value="UniProtKB-UniRule"/>
</dbReference>
<dbReference type="GO" id="GO:0046872">
    <property type="term" value="F:metal ion binding"/>
    <property type="evidence" value="ECO:0007669"/>
    <property type="project" value="InterPro"/>
</dbReference>
<evidence type="ECO:0000256" key="3">
    <source>
        <dbReference type="ARBA" id="ARBA00022840"/>
    </source>
</evidence>
<gene>
    <name evidence="6" type="ORF">HD596_009852</name>
</gene>
<keyword evidence="1" id="KW-0436">Ligase</keyword>
<feature type="domain" description="ATP-grasp" evidence="5">
    <location>
        <begin position="123"/>
        <end position="321"/>
    </location>
</feature>
<dbReference type="Gene3D" id="3.30.470.20">
    <property type="entry name" value="ATP-grasp fold, B domain"/>
    <property type="match status" value="1"/>
</dbReference>
<dbReference type="PANTHER" id="PTHR43585">
    <property type="entry name" value="FUMIPYRROLE BIOSYNTHESIS PROTEIN C"/>
    <property type="match status" value="1"/>
</dbReference>
<evidence type="ECO:0000313" key="7">
    <source>
        <dbReference type="Proteomes" id="UP000579153"/>
    </source>
</evidence>
<reference evidence="6 7" key="1">
    <citation type="submission" date="2020-08" db="EMBL/GenBank/DDBJ databases">
        <title>Sequencing the genomes of 1000 actinobacteria strains.</title>
        <authorList>
            <person name="Klenk H.-P."/>
        </authorList>
    </citation>
    <scope>NUCLEOTIDE SEQUENCE [LARGE SCALE GENOMIC DNA]</scope>
    <source>
        <strain evidence="6 7">DSM 45507</strain>
    </source>
</reference>
<proteinExistence type="predicted"/>
<dbReference type="RefSeq" id="WP_185076099.1">
    <property type="nucleotide sequence ID" value="NZ_JACHMB010000001.1"/>
</dbReference>
<evidence type="ECO:0000259" key="5">
    <source>
        <dbReference type="PROSITE" id="PS50975"/>
    </source>
</evidence>